<name>A0A8J3DN06_9BACT</name>
<comment type="catalytic activity">
    <reaction evidence="1">
        <text>1-(5-phospho-beta-D-ribosyl)-5'-AMP + H2O = 1-(5-phospho-beta-D-ribosyl)-5-[(5-phospho-beta-D-ribosylamino)methylideneamino]imidazole-4-carboxamide</text>
        <dbReference type="Rhea" id="RHEA:20049"/>
        <dbReference type="ChEBI" id="CHEBI:15377"/>
        <dbReference type="ChEBI" id="CHEBI:58435"/>
        <dbReference type="ChEBI" id="CHEBI:59457"/>
        <dbReference type="EC" id="3.5.4.19"/>
    </reaction>
</comment>
<evidence type="ECO:0000256" key="6">
    <source>
        <dbReference type="ARBA" id="ARBA00022801"/>
    </source>
</evidence>
<comment type="caution">
    <text evidence="9">The sequence shown here is derived from an EMBL/GenBank/DDBJ whole genome shotgun (WGS) entry which is preliminary data.</text>
</comment>
<dbReference type="GO" id="GO:0004635">
    <property type="term" value="F:phosphoribosyl-AMP cyclohydrolase activity"/>
    <property type="evidence" value="ECO:0007669"/>
    <property type="project" value="UniProtKB-EC"/>
</dbReference>
<evidence type="ECO:0000256" key="7">
    <source>
        <dbReference type="ARBA" id="ARBA00023102"/>
    </source>
</evidence>
<reference evidence="9" key="2">
    <citation type="submission" date="2020-09" db="EMBL/GenBank/DDBJ databases">
        <authorList>
            <person name="Sun Q."/>
            <person name="Kim S."/>
        </authorList>
    </citation>
    <scope>NUCLEOTIDE SEQUENCE</scope>
    <source>
        <strain evidence="9">KCTC 12870</strain>
    </source>
</reference>
<dbReference type="InterPro" id="IPR002496">
    <property type="entry name" value="PRib_AMP_CycHydrolase_dom"/>
</dbReference>
<feature type="domain" description="Phosphoribosyl-AMP cyclohydrolase" evidence="8">
    <location>
        <begin position="44"/>
        <end position="113"/>
    </location>
</feature>
<gene>
    <name evidence="9" type="ORF">GCM10007047_33390</name>
</gene>
<dbReference type="GO" id="GO:0000105">
    <property type="term" value="P:L-histidine biosynthetic process"/>
    <property type="evidence" value="ECO:0007669"/>
    <property type="project" value="UniProtKB-UniPathway"/>
</dbReference>
<protein>
    <recommendedName>
        <fullName evidence="3">phosphoribosyl-AMP cyclohydrolase</fullName>
        <ecNumber evidence="3">3.5.4.19</ecNumber>
    </recommendedName>
</protein>
<dbReference type="EMBL" id="BMXG01000032">
    <property type="protein sequence ID" value="GHC13363.1"/>
    <property type="molecule type" value="Genomic_DNA"/>
</dbReference>
<dbReference type="RefSeq" id="WP_189517414.1">
    <property type="nucleotide sequence ID" value="NZ_BMXG01000032.1"/>
</dbReference>
<evidence type="ECO:0000256" key="1">
    <source>
        <dbReference type="ARBA" id="ARBA00000024"/>
    </source>
</evidence>
<comment type="pathway">
    <text evidence="2">Amino-acid biosynthesis; L-histidine biosynthesis; L-histidine from 5-phospho-alpha-D-ribose 1-diphosphate: step 3/9.</text>
</comment>
<dbReference type="EC" id="3.5.4.19" evidence="3"/>
<evidence type="ECO:0000256" key="5">
    <source>
        <dbReference type="ARBA" id="ARBA00022605"/>
    </source>
</evidence>
<dbReference type="SUPFAM" id="SSF141734">
    <property type="entry name" value="HisI-like"/>
    <property type="match status" value="1"/>
</dbReference>
<keyword evidence="6" id="KW-0378">Hydrolase</keyword>
<accession>A0A8J3DN06</accession>
<keyword evidence="4" id="KW-0963">Cytoplasm</keyword>
<evidence type="ECO:0000259" key="8">
    <source>
        <dbReference type="Pfam" id="PF01502"/>
    </source>
</evidence>
<organism evidence="9 10">
    <name type="scientific">Cerasicoccus arenae</name>
    <dbReference type="NCBI Taxonomy" id="424488"/>
    <lineage>
        <taxon>Bacteria</taxon>
        <taxon>Pseudomonadati</taxon>
        <taxon>Verrucomicrobiota</taxon>
        <taxon>Opitutia</taxon>
        <taxon>Puniceicoccales</taxon>
        <taxon>Cerasicoccaceae</taxon>
        <taxon>Cerasicoccus</taxon>
    </lineage>
</organism>
<dbReference type="UniPathway" id="UPA00031">
    <property type="reaction ID" value="UER00008"/>
</dbReference>
<evidence type="ECO:0000313" key="9">
    <source>
        <dbReference type="EMBL" id="GHC13363.1"/>
    </source>
</evidence>
<dbReference type="Proteomes" id="UP000642829">
    <property type="component" value="Unassembled WGS sequence"/>
</dbReference>
<dbReference type="InterPro" id="IPR038019">
    <property type="entry name" value="PRib_AMP_CycHydrolase_sf"/>
</dbReference>
<evidence type="ECO:0000313" key="10">
    <source>
        <dbReference type="Proteomes" id="UP000642829"/>
    </source>
</evidence>
<reference evidence="9" key="1">
    <citation type="journal article" date="2014" name="Int. J. Syst. Evol. Microbiol.">
        <title>Complete genome sequence of Corynebacterium casei LMG S-19264T (=DSM 44701T), isolated from a smear-ripened cheese.</title>
        <authorList>
            <consortium name="US DOE Joint Genome Institute (JGI-PGF)"/>
            <person name="Walter F."/>
            <person name="Albersmeier A."/>
            <person name="Kalinowski J."/>
            <person name="Ruckert C."/>
        </authorList>
    </citation>
    <scope>NUCLEOTIDE SEQUENCE</scope>
    <source>
        <strain evidence="9">KCTC 12870</strain>
    </source>
</reference>
<dbReference type="Pfam" id="PF01502">
    <property type="entry name" value="PRA-CH"/>
    <property type="match status" value="1"/>
</dbReference>
<evidence type="ECO:0000256" key="4">
    <source>
        <dbReference type="ARBA" id="ARBA00022490"/>
    </source>
</evidence>
<proteinExistence type="predicted"/>
<keyword evidence="7" id="KW-0368">Histidine biosynthesis</keyword>
<dbReference type="PANTHER" id="PTHR42945">
    <property type="entry name" value="HISTIDINE BIOSYNTHESIS BIFUNCTIONAL PROTEIN"/>
    <property type="match status" value="1"/>
</dbReference>
<dbReference type="PANTHER" id="PTHR42945:SF9">
    <property type="entry name" value="HISTIDINE BIOSYNTHESIS BIFUNCTIONAL PROTEIN HISIE"/>
    <property type="match status" value="1"/>
</dbReference>
<evidence type="ECO:0000256" key="3">
    <source>
        <dbReference type="ARBA" id="ARBA00012721"/>
    </source>
</evidence>
<sequence length="139" mass="15023">MSRELEEGTELKLDFTKLKKVANCGEDVLPAVAQDAKTGELLIVGYANQLALDTALAEGLATFWSTSRKELWIKGKTSGDTLKLVEIRVNCEQNSILYLVEPQGAGACHTKGASGHARSGCYYRKLEADGSLSFVAGRE</sequence>
<evidence type="ECO:0000256" key="2">
    <source>
        <dbReference type="ARBA" id="ARBA00005169"/>
    </source>
</evidence>
<dbReference type="AlphaFoldDB" id="A0A8J3DN06"/>
<dbReference type="Gene3D" id="3.10.20.810">
    <property type="entry name" value="Phosphoribosyl-AMP cyclohydrolase"/>
    <property type="match status" value="1"/>
</dbReference>
<keyword evidence="5" id="KW-0028">Amino-acid biosynthesis</keyword>
<keyword evidence="10" id="KW-1185">Reference proteome</keyword>